<dbReference type="PANTHER" id="PTHR30487:SF0">
    <property type="entry name" value="PREPILIN LEADER PEPTIDASE_N-METHYLTRANSFERASE-RELATED"/>
    <property type="match status" value="1"/>
</dbReference>
<dbReference type="GO" id="GO:0006465">
    <property type="term" value="P:signal peptide processing"/>
    <property type="evidence" value="ECO:0007669"/>
    <property type="project" value="TreeGrafter"/>
</dbReference>
<dbReference type="InterPro" id="IPR000045">
    <property type="entry name" value="Prepilin_IV_endopep_pep"/>
</dbReference>
<keyword evidence="6 7" id="KW-0472">Membrane</keyword>
<feature type="domain" description="Prepilin type IV endopeptidase peptidase" evidence="8">
    <location>
        <begin position="108"/>
        <end position="217"/>
    </location>
</feature>
<evidence type="ECO:0000313" key="11">
    <source>
        <dbReference type="Proteomes" id="UP000236173"/>
    </source>
</evidence>
<sequence>MPKTLAMVFAFLFGAAVGSFVNVCIYRLPRRLSIVRPPSHCPHCGTFLRVADLVPLLSYLWLVGKCRYCKTPISPRYFVVELTTALLFIAAVARYDVSIYAALVASALAALLIIAAVDWEFFLVPDEAIWVLAFLGIVKSFLADTPSQMVQSSVAGAVVGASVIWLIGTLGRWMFRREAMGFGDVKIAAAVGTHLGLTWTLLPFFLLSVFIGALLGVAMGIVQRRGLTGYMPFGPALAVAAGIVLLYPREVTELALRLYGLR</sequence>
<dbReference type="Pfam" id="PF06750">
    <property type="entry name" value="A24_N_bact"/>
    <property type="match status" value="1"/>
</dbReference>
<dbReference type="GO" id="GO:0005886">
    <property type="term" value="C:plasma membrane"/>
    <property type="evidence" value="ECO:0007669"/>
    <property type="project" value="UniProtKB-SubCell"/>
</dbReference>
<dbReference type="InterPro" id="IPR010627">
    <property type="entry name" value="Prepilin_pept_A24_N"/>
</dbReference>
<evidence type="ECO:0000313" key="10">
    <source>
        <dbReference type="EMBL" id="GBC98165.1"/>
    </source>
</evidence>
<evidence type="ECO:0000259" key="8">
    <source>
        <dbReference type="Pfam" id="PF01478"/>
    </source>
</evidence>
<dbReference type="EMBL" id="BEHT01000007">
    <property type="protein sequence ID" value="GBC98165.1"/>
    <property type="molecule type" value="Genomic_DNA"/>
</dbReference>
<reference evidence="11" key="1">
    <citation type="submission" date="2017-09" db="EMBL/GenBank/DDBJ databases">
        <title>Metaegenomics of thermophilic ammonia-oxidizing enrichment culture.</title>
        <authorList>
            <person name="Kato S."/>
            <person name="Suzuki K."/>
        </authorList>
    </citation>
    <scope>NUCLEOTIDE SEQUENCE [LARGE SCALE GENOMIC DNA]</scope>
</reference>
<evidence type="ECO:0000259" key="9">
    <source>
        <dbReference type="Pfam" id="PF06750"/>
    </source>
</evidence>
<feature type="transmembrane region" description="Helical" evidence="7">
    <location>
        <begin position="154"/>
        <end position="175"/>
    </location>
</feature>
<keyword evidence="3" id="KW-1003">Cell membrane</keyword>
<dbReference type="Pfam" id="PF01478">
    <property type="entry name" value="Peptidase_A24"/>
    <property type="match status" value="1"/>
</dbReference>
<dbReference type="AlphaFoldDB" id="A0A2H5XAH2"/>
<dbReference type="PANTHER" id="PTHR30487">
    <property type="entry name" value="TYPE 4 PREPILIN-LIKE PROTEINS LEADER PEPTIDE-PROCESSING ENZYME"/>
    <property type="match status" value="1"/>
</dbReference>
<evidence type="ECO:0000256" key="4">
    <source>
        <dbReference type="ARBA" id="ARBA00022692"/>
    </source>
</evidence>
<evidence type="ECO:0000256" key="2">
    <source>
        <dbReference type="ARBA" id="ARBA00005801"/>
    </source>
</evidence>
<feature type="transmembrane region" description="Helical" evidence="7">
    <location>
        <begin position="6"/>
        <end position="26"/>
    </location>
</feature>
<keyword evidence="4 7" id="KW-0812">Transmembrane</keyword>
<dbReference type="InterPro" id="IPR050882">
    <property type="entry name" value="Prepilin_peptidase/N-MTase"/>
</dbReference>
<gene>
    <name evidence="10" type="primary">comC</name>
    <name evidence="10" type="ORF">HRbin17_00662</name>
</gene>
<feature type="transmembrane region" description="Helical" evidence="7">
    <location>
        <begin position="196"/>
        <end position="221"/>
    </location>
</feature>
<evidence type="ECO:0000256" key="1">
    <source>
        <dbReference type="ARBA" id="ARBA00004651"/>
    </source>
</evidence>
<protein>
    <submittedName>
        <fullName evidence="10">Type 4 prepilin-like proteins leader peptide-processing enzyme</fullName>
    </submittedName>
</protein>
<evidence type="ECO:0000256" key="3">
    <source>
        <dbReference type="ARBA" id="ARBA00022475"/>
    </source>
</evidence>
<feature type="transmembrane region" description="Helical" evidence="7">
    <location>
        <begin position="99"/>
        <end position="117"/>
    </location>
</feature>
<dbReference type="GO" id="GO:0004190">
    <property type="term" value="F:aspartic-type endopeptidase activity"/>
    <property type="evidence" value="ECO:0007669"/>
    <property type="project" value="InterPro"/>
</dbReference>
<dbReference type="Gene3D" id="1.20.120.1220">
    <property type="match status" value="1"/>
</dbReference>
<proteinExistence type="inferred from homology"/>
<name>A0A2H5XAH2_9BACT</name>
<dbReference type="Proteomes" id="UP000236173">
    <property type="component" value="Unassembled WGS sequence"/>
</dbReference>
<comment type="caution">
    <text evidence="10">The sequence shown here is derived from an EMBL/GenBank/DDBJ whole genome shotgun (WGS) entry which is preliminary data.</text>
</comment>
<feature type="domain" description="Prepilin peptidase A24 N-terminal" evidence="9">
    <location>
        <begin position="12"/>
        <end position="94"/>
    </location>
</feature>
<accession>A0A2H5XAH2</accession>
<comment type="similarity">
    <text evidence="2">Belongs to the peptidase A24 family.</text>
</comment>
<feature type="transmembrane region" description="Helical" evidence="7">
    <location>
        <begin position="227"/>
        <end position="247"/>
    </location>
</feature>
<evidence type="ECO:0000256" key="5">
    <source>
        <dbReference type="ARBA" id="ARBA00022989"/>
    </source>
</evidence>
<feature type="transmembrane region" description="Helical" evidence="7">
    <location>
        <begin position="124"/>
        <end position="142"/>
    </location>
</feature>
<comment type="subcellular location">
    <subcellularLocation>
        <location evidence="1">Cell membrane</location>
        <topology evidence="1">Multi-pass membrane protein</topology>
    </subcellularLocation>
</comment>
<keyword evidence="5 7" id="KW-1133">Transmembrane helix</keyword>
<evidence type="ECO:0000256" key="7">
    <source>
        <dbReference type="SAM" id="Phobius"/>
    </source>
</evidence>
<organism evidence="10 11">
    <name type="scientific">Candidatus Fervidibacter japonicus</name>
    <dbReference type="NCBI Taxonomy" id="2035412"/>
    <lineage>
        <taxon>Bacteria</taxon>
        <taxon>Candidatus Fervidibacterota</taxon>
        <taxon>Candidatus Fervidibacter</taxon>
    </lineage>
</organism>
<evidence type="ECO:0000256" key="6">
    <source>
        <dbReference type="ARBA" id="ARBA00023136"/>
    </source>
</evidence>